<evidence type="ECO:0000313" key="2">
    <source>
        <dbReference type="Proteomes" id="UP000050416"/>
    </source>
</evidence>
<dbReference type="STRING" id="1305731.GCA_000934705_02129"/>
<comment type="caution">
    <text evidence="1">The sequence shown here is derived from an EMBL/GenBank/DDBJ whole genome shotgun (WGS) entry which is preliminary data.</text>
</comment>
<organism evidence="1 2">
    <name type="scientific">Marinobacter excellens HL-55</name>
    <dbReference type="NCBI Taxonomy" id="1305731"/>
    <lineage>
        <taxon>Bacteria</taxon>
        <taxon>Pseudomonadati</taxon>
        <taxon>Pseudomonadota</taxon>
        <taxon>Gammaproteobacteria</taxon>
        <taxon>Pseudomonadales</taxon>
        <taxon>Marinobacteraceae</taxon>
        <taxon>Marinobacter</taxon>
    </lineage>
</organism>
<reference evidence="1 2" key="1">
    <citation type="submission" date="2015-09" db="EMBL/GenBank/DDBJ databases">
        <title>Identification and resolution of microdiversity through metagenomic sequencing of parallel consortia.</title>
        <authorList>
            <person name="Nelson W.C."/>
            <person name="Romine M.F."/>
            <person name="Lindemann S.R."/>
        </authorList>
    </citation>
    <scope>NUCLEOTIDE SEQUENCE [LARGE SCALE GENOMIC DNA]</scope>
    <source>
        <strain evidence="1">HL-55</strain>
    </source>
</reference>
<dbReference type="PATRIC" id="fig|1305731.5.peg.90"/>
<gene>
    <name evidence="1" type="ORF">HLUCCX14_08755</name>
</gene>
<dbReference type="AlphaFoldDB" id="A0A0N8KKQ3"/>
<dbReference type="EMBL" id="LJZQ01000011">
    <property type="protein sequence ID" value="KPQ28778.1"/>
    <property type="molecule type" value="Genomic_DNA"/>
</dbReference>
<evidence type="ECO:0000313" key="1">
    <source>
        <dbReference type="EMBL" id="KPQ28778.1"/>
    </source>
</evidence>
<protein>
    <submittedName>
        <fullName evidence="1">Uncharacterized protein</fullName>
    </submittedName>
</protein>
<accession>A0A0N8KKQ3</accession>
<name>A0A0N8KKQ3_9GAMM</name>
<sequence>MTEQTESQRDGVWAHPYQLASGQTQKHQLGHTRLWVTLLDLEWQVRVQSTALGVDPEDWFEAIGHTLPSTDLAVQRFVRSKDNGVVRFYPAMAGLPTVIRPFQPLTIPAGARCVLYVGTALWMKVCVGDPETELAELPLAPPSMTWLGRNTLEGELCYASSTFGRLALEAVPKRPWRAVTPVTIINEREKPLLLERFSLPTPLLSLHRNERGQLWTPGVTVECETDMNSASLHIEHSVIAEAGLCQLIAPAREKLARGRRLVRTFDHMFG</sequence>
<dbReference type="Proteomes" id="UP000050416">
    <property type="component" value="Unassembled WGS sequence"/>
</dbReference>
<dbReference type="OrthoDB" id="6695259at2"/>
<proteinExistence type="predicted"/>